<proteinExistence type="predicted"/>
<dbReference type="AlphaFoldDB" id="A0A0K2T3M8"/>
<evidence type="ECO:0000313" key="1">
    <source>
        <dbReference type="EMBL" id="CDW20380.1"/>
    </source>
</evidence>
<dbReference type="EMBL" id="HACA01003019">
    <property type="protein sequence ID" value="CDW20380.1"/>
    <property type="molecule type" value="Transcribed_RNA"/>
</dbReference>
<sequence length="57" mass="6843">MYTRLIEIQGYTITRLRLMFDFRHASNIDVIVDERLCVWSKSVFSTQQSVRYIKSNI</sequence>
<accession>A0A0K2T3M8</accession>
<protein>
    <submittedName>
        <fullName evidence="1">Uncharacterized protein</fullName>
    </submittedName>
</protein>
<name>A0A0K2T3M8_LEPSM</name>
<organism evidence="1">
    <name type="scientific">Lepeophtheirus salmonis</name>
    <name type="common">Salmon louse</name>
    <name type="synonym">Caligus salmonis</name>
    <dbReference type="NCBI Taxonomy" id="72036"/>
    <lineage>
        <taxon>Eukaryota</taxon>
        <taxon>Metazoa</taxon>
        <taxon>Ecdysozoa</taxon>
        <taxon>Arthropoda</taxon>
        <taxon>Crustacea</taxon>
        <taxon>Multicrustacea</taxon>
        <taxon>Hexanauplia</taxon>
        <taxon>Copepoda</taxon>
        <taxon>Siphonostomatoida</taxon>
        <taxon>Caligidae</taxon>
        <taxon>Lepeophtheirus</taxon>
    </lineage>
</organism>
<reference evidence="1" key="1">
    <citation type="submission" date="2014-05" db="EMBL/GenBank/DDBJ databases">
        <authorList>
            <person name="Chronopoulou M."/>
        </authorList>
    </citation>
    <scope>NUCLEOTIDE SEQUENCE</scope>
    <source>
        <tissue evidence="1">Whole organism</tissue>
    </source>
</reference>